<reference evidence="2 3" key="2">
    <citation type="submission" date="2017-08" db="EMBL/GenBank/DDBJ databases">
        <title>WGS of novel Burkholderia cepaca complex species.</title>
        <authorList>
            <person name="Lipuma J."/>
            <person name="Spilker T."/>
        </authorList>
    </citation>
    <scope>NUCLEOTIDE SEQUENCE [LARGE SCALE GENOMIC DNA]</scope>
    <source>
        <strain evidence="2 3">AU17325</strain>
    </source>
</reference>
<reference evidence="3" key="1">
    <citation type="submission" date="2017-06" db="EMBL/GenBank/DDBJ databases">
        <authorList>
            <person name="LiPuma J."/>
            <person name="Spilker T."/>
        </authorList>
    </citation>
    <scope>NUCLEOTIDE SEQUENCE [LARGE SCALE GENOMIC DNA]</scope>
    <source>
        <strain evidence="3">AU17325</strain>
    </source>
</reference>
<gene>
    <name evidence="2" type="ORF">CFB84_00785</name>
</gene>
<dbReference type="EMBL" id="NKFA01000001">
    <property type="protein sequence ID" value="OXI49765.1"/>
    <property type="molecule type" value="Genomic_DNA"/>
</dbReference>
<feature type="compositionally biased region" description="Basic and acidic residues" evidence="1">
    <location>
        <begin position="1"/>
        <end position="11"/>
    </location>
</feature>
<feature type="region of interest" description="Disordered" evidence="1">
    <location>
        <begin position="1"/>
        <end position="24"/>
    </location>
</feature>
<comment type="caution">
    <text evidence="2">The sequence shown here is derived from an EMBL/GenBank/DDBJ whole genome shotgun (WGS) entry which is preliminary data.</text>
</comment>
<evidence type="ECO:0000313" key="2">
    <source>
        <dbReference type="EMBL" id="OXI49765.1"/>
    </source>
</evidence>
<proteinExistence type="predicted"/>
<dbReference type="AlphaFoldDB" id="A0A228J5S1"/>
<dbReference type="Proteomes" id="UP000214600">
    <property type="component" value="Unassembled WGS sequence"/>
</dbReference>
<name>A0A228J5S1_9BURK</name>
<accession>A0A228J5S1</accession>
<sequence length="183" mass="20843">MAVFDRVRRATTESPGLRYPEPTNAQNRMQPLLMPVNSHDLVAVSVIDSPSPHVLRATVQHIYSCRHGITPDHLGTVLQFYSGPMTWGNLALEVGECGLLFVHKVSGIFNEYPWRGHMVLEEVDGERYARLQYADVWLRPNLPEAVRAASYAHPTRRNHSLVRFDVLEAYLKALIENVDRNEK</sequence>
<evidence type="ECO:0000256" key="1">
    <source>
        <dbReference type="SAM" id="MobiDB-lite"/>
    </source>
</evidence>
<protein>
    <submittedName>
        <fullName evidence="2">Uncharacterized protein</fullName>
    </submittedName>
</protein>
<evidence type="ECO:0000313" key="3">
    <source>
        <dbReference type="Proteomes" id="UP000214600"/>
    </source>
</evidence>
<organism evidence="2 3">
    <name type="scientific">Burkholderia aenigmatica</name>
    <dbReference type="NCBI Taxonomy" id="2015348"/>
    <lineage>
        <taxon>Bacteria</taxon>
        <taxon>Pseudomonadati</taxon>
        <taxon>Pseudomonadota</taxon>
        <taxon>Betaproteobacteria</taxon>
        <taxon>Burkholderiales</taxon>
        <taxon>Burkholderiaceae</taxon>
        <taxon>Burkholderia</taxon>
        <taxon>Burkholderia cepacia complex</taxon>
    </lineage>
</organism>